<dbReference type="Gene3D" id="2.60.120.40">
    <property type="match status" value="1"/>
</dbReference>
<accession>A0A8K0EMF1</accession>
<dbReference type="EMBL" id="OV696689">
    <property type="protein sequence ID" value="CAH1261448.1"/>
    <property type="molecule type" value="Genomic_DNA"/>
</dbReference>
<protein>
    <submittedName>
        <fullName evidence="5">CBLN2 protein</fullName>
    </submittedName>
</protein>
<keyword evidence="6" id="KW-1185">Reference proteome</keyword>
<feature type="domain" description="C1q" evidence="4">
    <location>
        <begin position="234"/>
        <end position="368"/>
    </location>
</feature>
<dbReference type="InterPro" id="IPR050392">
    <property type="entry name" value="Collagen/C1q_domain"/>
</dbReference>
<evidence type="ECO:0000256" key="3">
    <source>
        <dbReference type="SAM" id="MobiDB-lite"/>
    </source>
</evidence>
<feature type="region of interest" description="Disordered" evidence="3">
    <location>
        <begin position="164"/>
        <end position="183"/>
    </location>
</feature>
<dbReference type="Proteomes" id="UP000838412">
    <property type="component" value="Chromosome 4"/>
</dbReference>
<dbReference type="GO" id="GO:0005581">
    <property type="term" value="C:collagen trimer"/>
    <property type="evidence" value="ECO:0007669"/>
    <property type="project" value="UniProtKB-KW"/>
</dbReference>
<reference evidence="5" key="1">
    <citation type="submission" date="2022-01" db="EMBL/GenBank/DDBJ databases">
        <authorList>
            <person name="Braso-Vives M."/>
        </authorList>
    </citation>
    <scope>NUCLEOTIDE SEQUENCE</scope>
</reference>
<comment type="subcellular location">
    <subcellularLocation>
        <location evidence="1">Secreted</location>
    </subcellularLocation>
</comment>
<dbReference type="PROSITE" id="PS50871">
    <property type="entry name" value="C1Q"/>
    <property type="match status" value="1"/>
</dbReference>
<dbReference type="PANTHER" id="PTHR15427">
    <property type="entry name" value="EMILIN ELASTIN MICROFIBRIL INTERFACE-LOCATED PROTEIN ELASTIN MICROFIBRIL INTERFACER"/>
    <property type="match status" value="1"/>
</dbReference>
<organism evidence="5 6">
    <name type="scientific">Branchiostoma lanceolatum</name>
    <name type="common">Common lancelet</name>
    <name type="synonym">Amphioxus lanceolatum</name>
    <dbReference type="NCBI Taxonomy" id="7740"/>
    <lineage>
        <taxon>Eukaryota</taxon>
        <taxon>Metazoa</taxon>
        <taxon>Chordata</taxon>
        <taxon>Cephalochordata</taxon>
        <taxon>Leptocardii</taxon>
        <taxon>Amphioxiformes</taxon>
        <taxon>Branchiostomatidae</taxon>
        <taxon>Branchiostoma</taxon>
    </lineage>
</organism>
<dbReference type="OrthoDB" id="6154955at2759"/>
<dbReference type="Pfam" id="PF00386">
    <property type="entry name" value="C1q"/>
    <property type="match status" value="1"/>
</dbReference>
<dbReference type="InterPro" id="IPR001073">
    <property type="entry name" value="C1q_dom"/>
</dbReference>
<dbReference type="PRINTS" id="PR00007">
    <property type="entry name" value="COMPLEMNTC1Q"/>
</dbReference>
<sequence>MVWRRSGGHGRLCVTGRDSNHGLEKVGRPWSAVFDRALIVGGAGHGLESILFLLQFSPLIASKQTEIQKPTLQLKTTLRDTARVLVFRSSSTVSRIPLPINTQLITSLEKGVTSSELRMGASWKELSLSAVLLLLCAGGVVGKELKCVCEDDPGVYRYSLTRTHGSGRVSRPSGPQGVTADNKRERVLGKPDDPANLVEPGAPGVRGKKVRSSARRAAKRAHKLGVVGQIVGSRNNGLPAFTAVRSHDLAAMDGNIVITFDQTQANVADDFDAASGVFICQVSGVYYFSFGMRKAEGTDSAVMLMRNGQAVAVAHSTGRAGTEMLAQGAVIVLQAKDRVHTELRVGSVLDGSKNEPAIVFSGFLIQRK</sequence>
<gene>
    <name evidence="5" type="primary">CBLN2</name>
    <name evidence="5" type="ORF">BLAG_LOCUS16863</name>
</gene>
<proteinExistence type="predicted"/>
<evidence type="ECO:0000256" key="2">
    <source>
        <dbReference type="ARBA" id="ARBA00022525"/>
    </source>
</evidence>
<dbReference type="InterPro" id="IPR008983">
    <property type="entry name" value="Tumour_necrosis_fac-like_dom"/>
</dbReference>
<evidence type="ECO:0000313" key="6">
    <source>
        <dbReference type="Proteomes" id="UP000838412"/>
    </source>
</evidence>
<dbReference type="SMART" id="SM00110">
    <property type="entry name" value="C1Q"/>
    <property type="match status" value="1"/>
</dbReference>
<evidence type="ECO:0000256" key="1">
    <source>
        <dbReference type="ARBA" id="ARBA00004613"/>
    </source>
</evidence>
<name>A0A8K0EMF1_BRALA</name>
<dbReference type="SUPFAM" id="SSF49842">
    <property type="entry name" value="TNF-like"/>
    <property type="match status" value="1"/>
</dbReference>
<evidence type="ECO:0000259" key="4">
    <source>
        <dbReference type="PROSITE" id="PS50871"/>
    </source>
</evidence>
<dbReference type="PANTHER" id="PTHR15427:SF33">
    <property type="entry name" value="COLLAGEN IV NC1 DOMAIN-CONTAINING PROTEIN"/>
    <property type="match status" value="1"/>
</dbReference>
<keyword evidence="2" id="KW-0964">Secreted</keyword>
<dbReference type="AlphaFoldDB" id="A0A8K0EMF1"/>
<evidence type="ECO:0000313" key="5">
    <source>
        <dbReference type="EMBL" id="CAH1261448.1"/>
    </source>
</evidence>